<dbReference type="PANTHER" id="PTHR38043">
    <property type="entry name" value="PROTEIN HEMX"/>
    <property type="match status" value="1"/>
</dbReference>
<proteinExistence type="predicted"/>
<dbReference type="EC" id="2.1.1.107" evidence="2"/>
<feature type="region of interest" description="Disordered" evidence="1">
    <location>
        <begin position="1"/>
        <end position="93"/>
    </location>
</feature>
<dbReference type="InterPro" id="IPR007470">
    <property type="entry name" value="HemX"/>
</dbReference>
<protein>
    <submittedName>
        <fullName evidence="2">Uroporphyrin-III C-methyltransferase</fullName>
        <ecNumber evidence="2">2.1.1.107</ecNumber>
    </submittedName>
</protein>
<dbReference type="Pfam" id="PF04375">
    <property type="entry name" value="HemX"/>
    <property type="match status" value="1"/>
</dbReference>
<name>A0A7R6PJL6_9GAMM</name>
<keyword evidence="2" id="KW-0489">Methyltransferase</keyword>
<dbReference type="KEGG" id="njp:NEJAP_3464"/>
<keyword evidence="2" id="KW-0808">Transferase</keyword>
<gene>
    <name evidence="2" type="primary">hemX</name>
    <name evidence="2" type="ORF">NEJAP_3464</name>
</gene>
<dbReference type="RefSeq" id="WP_201348482.1">
    <property type="nucleotide sequence ID" value="NZ_AP014546.1"/>
</dbReference>
<dbReference type="AlphaFoldDB" id="A0A7R6PJL6"/>
<evidence type="ECO:0000313" key="3">
    <source>
        <dbReference type="Proteomes" id="UP000595332"/>
    </source>
</evidence>
<dbReference type="PANTHER" id="PTHR38043:SF1">
    <property type="entry name" value="PROTEIN HEMX"/>
    <property type="match status" value="1"/>
</dbReference>
<dbReference type="EMBL" id="AP014546">
    <property type="protein sequence ID" value="BBB31402.1"/>
    <property type="molecule type" value="Genomic_DNA"/>
</dbReference>
<keyword evidence="3" id="KW-1185">Reference proteome</keyword>
<organism evidence="2 3">
    <name type="scientific">Neptunomonas japonica JAMM 1380</name>
    <dbReference type="NCBI Taxonomy" id="1441457"/>
    <lineage>
        <taxon>Bacteria</taxon>
        <taxon>Pseudomonadati</taxon>
        <taxon>Pseudomonadota</taxon>
        <taxon>Gammaproteobacteria</taxon>
        <taxon>Oceanospirillales</taxon>
        <taxon>Oceanospirillaceae</taxon>
        <taxon>Neptunomonas</taxon>
    </lineage>
</organism>
<feature type="compositionally biased region" description="Basic and acidic residues" evidence="1">
    <location>
        <begin position="47"/>
        <end position="77"/>
    </location>
</feature>
<accession>A0A7R6PJL6</accession>
<dbReference type="GO" id="GO:0004851">
    <property type="term" value="F:uroporphyrin-III C-methyltransferase activity"/>
    <property type="evidence" value="ECO:0007669"/>
    <property type="project" value="UniProtKB-EC"/>
</dbReference>
<evidence type="ECO:0000313" key="2">
    <source>
        <dbReference type="EMBL" id="BBB31402.1"/>
    </source>
</evidence>
<evidence type="ECO:0000256" key="1">
    <source>
        <dbReference type="SAM" id="MobiDB-lite"/>
    </source>
</evidence>
<dbReference type="Proteomes" id="UP000595332">
    <property type="component" value="Chromosome"/>
</dbReference>
<dbReference type="GO" id="GO:0032259">
    <property type="term" value="P:methylation"/>
    <property type="evidence" value="ECO:0007669"/>
    <property type="project" value="UniProtKB-KW"/>
</dbReference>
<sequence>MKHTEKKTQTTVEAVIESKTAPTDQTVDESTVDTKNTKSSTDNVVETAKEEQSLAKSQNKDSDAQETPEPVKSEPVDKTTPPPVMPAEEKQAATWPGKLALVISIIALGGSGYQYWHSMQSQQQDSSTIDNLKQEVSKAVASVNTQLTDTKSVVSSQVASVNQNLTLLQSQSSKEQKGIEELQTRLTQSIQQVTAKQSNSRKDWLLAEVEYLLRLANQRILMENTSSGALSLLKSADKILKETDDVSIYTVRKTLASDIAALESVPTFDLEGSYLKLAALSEQINNLRLVPLTDKNKLPSLIEEISPEAMSETWSSGLKESWAKAVDKVEKLVVIQHRDEPIEPLLSPEQNYYLQQNLHLMLEQAQLALLQKNQIAFDRSLVKAEEWTGTYFEEKDATTQALIRGIDELKGLKISPEMPNISGSLNALKTYLQQVTKLKEKGAA</sequence>
<reference evidence="2 3" key="1">
    <citation type="journal article" date="2008" name="Int. J. Syst. Evol. Microbiol.">
        <title>Neptunomonas japonica sp. nov., an Osedax japonicus symbiont-like bacterium isolated from sediment adjacent to sperm whale carcasses off Kagoshima, Japan.</title>
        <authorList>
            <person name="Miyazaki M."/>
            <person name="Nogi Y."/>
            <person name="Fujiwara Y."/>
            <person name="Kawato M."/>
            <person name="Kubokawa K."/>
            <person name="Horikoshi K."/>
        </authorList>
    </citation>
    <scope>NUCLEOTIDE SEQUENCE [LARGE SCALE GENOMIC DNA]</scope>
    <source>
        <strain evidence="2 3">JAMM 1380</strain>
    </source>
</reference>
<feature type="compositionally biased region" description="Polar residues" evidence="1">
    <location>
        <begin position="32"/>
        <end position="44"/>
    </location>
</feature>